<dbReference type="Pfam" id="PF00583">
    <property type="entry name" value="Acetyltransf_1"/>
    <property type="match status" value="1"/>
</dbReference>
<dbReference type="InterPro" id="IPR016181">
    <property type="entry name" value="Acyl_CoA_acyltransferase"/>
</dbReference>
<dbReference type="InterPro" id="IPR000182">
    <property type="entry name" value="GNAT_dom"/>
</dbReference>
<dbReference type="STRING" id="683228.GA0070617_1285"/>
<gene>
    <name evidence="4" type="ORF">GA0070617_1285</name>
</gene>
<dbReference type="EMBL" id="FMIA01000002">
    <property type="protein sequence ID" value="SCL49786.1"/>
    <property type="molecule type" value="Genomic_DNA"/>
</dbReference>
<organism evidence="4 5">
    <name type="scientific">Micromonospora yangpuensis</name>
    <dbReference type="NCBI Taxonomy" id="683228"/>
    <lineage>
        <taxon>Bacteria</taxon>
        <taxon>Bacillati</taxon>
        <taxon>Actinomycetota</taxon>
        <taxon>Actinomycetes</taxon>
        <taxon>Micromonosporales</taxon>
        <taxon>Micromonosporaceae</taxon>
        <taxon>Micromonospora</taxon>
    </lineage>
</organism>
<dbReference type="GO" id="GO:0016747">
    <property type="term" value="F:acyltransferase activity, transferring groups other than amino-acyl groups"/>
    <property type="evidence" value="ECO:0007669"/>
    <property type="project" value="InterPro"/>
</dbReference>
<name>A0A1C6U6V4_9ACTN</name>
<feature type="domain" description="N-acetyltransferase" evidence="3">
    <location>
        <begin position="3"/>
        <end position="169"/>
    </location>
</feature>
<proteinExistence type="predicted"/>
<keyword evidence="1" id="KW-0808">Transferase</keyword>
<accession>A0A1C6U6V4</accession>
<dbReference type="PROSITE" id="PS51186">
    <property type="entry name" value="GNAT"/>
    <property type="match status" value="1"/>
</dbReference>
<evidence type="ECO:0000313" key="4">
    <source>
        <dbReference type="EMBL" id="SCL49786.1"/>
    </source>
</evidence>
<dbReference type="PANTHER" id="PTHR43877">
    <property type="entry name" value="AMINOALKYLPHOSPHONATE N-ACETYLTRANSFERASE-RELATED-RELATED"/>
    <property type="match status" value="1"/>
</dbReference>
<evidence type="ECO:0000256" key="2">
    <source>
        <dbReference type="ARBA" id="ARBA00023315"/>
    </source>
</evidence>
<dbReference type="SUPFAM" id="SSF55729">
    <property type="entry name" value="Acyl-CoA N-acyltransferases (Nat)"/>
    <property type="match status" value="1"/>
</dbReference>
<dbReference type="CDD" id="cd04301">
    <property type="entry name" value="NAT_SF"/>
    <property type="match status" value="1"/>
</dbReference>
<dbReference type="Proteomes" id="UP000198937">
    <property type="component" value="Unassembled WGS sequence"/>
</dbReference>
<sequence length="169" mass="19253">MTLTLRHATLDDLHPVGALHHRSRVATYSAFLPVEALAEPSAQAMGAYWAERWVWERDDHLMTVAERDGQLVGFSYLGPDDGGDPATGLLNALHLDPAERGRGTGRLLMVDALAVMRDRAWRRATLWVLERNTLARRFYERGDWRPTGERRTDRIGTIPTTQLRYHRPV</sequence>
<dbReference type="Gene3D" id="3.40.630.30">
    <property type="match status" value="1"/>
</dbReference>
<keyword evidence="5" id="KW-1185">Reference proteome</keyword>
<dbReference type="OrthoDB" id="5243635at2"/>
<dbReference type="AlphaFoldDB" id="A0A1C6U6V4"/>
<dbReference type="InterPro" id="IPR050832">
    <property type="entry name" value="Bact_Acetyltransf"/>
</dbReference>
<evidence type="ECO:0000256" key="1">
    <source>
        <dbReference type="ARBA" id="ARBA00022679"/>
    </source>
</evidence>
<dbReference type="GO" id="GO:0005840">
    <property type="term" value="C:ribosome"/>
    <property type="evidence" value="ECO:0007669"/>
    <property type="project" value="UniProtKB-KW"/>
</dbReference>
<keyword evidence="4" id="KW-0687">Ribonucleoprotein</keyword>
<keyword evidence="2" id="KW-0012">Acyltransferase</keyword>
<evidence type="ECO:0000313" key="5">
    <source>
        <dbReference type="Proteomes" id="UP000198937"/>
    </source>
</evidence>
<protein>
    <submittedName>
        <fullName evidence="4">Ribosomal protein S18 acetylase RimI</fullName>
    </submittedName>
</protein>
<reference evidence="4 5" key="1">
    <citation type="submission" date="2016-06" db="EMBL/GenBank/DDBJ databases">
        <authorList>
            <person name="Kjaerup R.B."/>
            <person name="Dalgaard T.S."/>
            <person name="Juul-Madsen H.R."/>
        </authorList>
    </citation>
    <scope>NUCLEOTIDE SEQUENCE [LARGE SCALE GENOMIC DNA]</scope>
    <source>
        <strain evidence="4 5">DSM 45577</strain>
    </source>
</reference>
<keyword evidence="4" id="KW-0689">Ribosomal protein</keyword>
<evidence type="ECO:0000259" key="3">
    <source>
        <dbReference type="PROSITE" id="PS51186"/>
    </source>
</evidence>
<dbReference type="RefSeq" id="WP_091434829.1">
    <property type="nucleotide sequence ID" value="NZ_BMMJ01000001.1"/>
</dbReference>